<accession>D9QGG9</accession>
<dbReference type="BioCyc" id="BSUB633149:G1GM8-1461-MONOMER"/>
<protein>
    <recommendedName>
        <fullName evidence="4">GlcG protein</fullName>
    </recommendedName>
</protein>
<dbReference type="InterPro" id="IPR052517">
    <property type="entry name" value="GlcG_carb_metab_protein"/>
</dbReference>
<dbReference type="SUPFAM" id="SSF143744">
    <property type="entry name" value="GlcG-like"/>
    <property type="match status" value="1"/>
</dbReference>
<dbReference type="HOGENOM" id="CLU_103773_1_1_5"/>
<organism evidence="2 3">
    <name type="scientific">Brevundimonas subvibrioides (strain ATCC 15264 / DSM 4735 / LMG 14903 / NBRC 16000 / CB 81)</name>
    <name type="common">Caulobacter subvibrioides</name>
    <dbReference type="NCBI Taxonomy" id="633149"/>
    <lineage>
        <taxon>Bacteria</taxon>
        <taxon>Pseudomonadati</taxon>
        <taxon>Pseudomonadota</taxon>
        <taxon>Alphaproteobacteria</taxon>
        <taxon>Caulobacterales</taxon>
        <taxon>Caulobacteraceae</taxon>
        <taxon>Brevundimonas</taxon>
    </lineage>
</organism>
<dbReference type="eggNOG" id="COG3193">
    <property type="taxonomic scope" value="Bacteria"/>
</dbReference>
<dbReference type="FunCoup" id="D9QGG9">
    <property type="interactions" value="15"/>
</dbReference>
<dbReference type="InterPro" id="IPR038084">
    <property type="entry name" value="PduO/GlcC-like_sf"/>
</dbReference>
<dbReference type="Proteomes" id="UP000002696">
    <property type="component" value="Chromosome"/>
</dbReference>
<evidence type="ECO:0000313" key="2">
    <source>
        <dbReference type="EMBL" id="ADL00785.1"/>
    </source>
</evidence>
<dbReference type="Pfam" id="PF03928">
    <property type="entry name" value="HbpS-like"/>
    <property type="match status" value="1"/>
</dbReference>
<proteinExistence type="predicted"/>
<reference evidence="3" key="1">
    <citation type="journal article" date="2011" name="J. Bacteriol.">
        <title>Genome sequences of eight morphologically diverse alphaproteobacteria.</title>
        <authorList>
            <consortium name="US DOE Joint Genome Institute"/>
            <person name="Brown P.J."/>
            <person name="Kysela D.T."/>
            <person name="Buechlein A."/>
            <person name="Hemmerich C."/>
            <person name="Brun Y.V."/>
        </authorList>
    </citation>
    <scope>NUCLEOTIDE SEQUENCE [LARGE SCALE GENOMIC DNA]</scope>
    <source>
        <strain evidence="3">ATCC 15264 / DSM 4735 / LMG 14903 / NBRC 16000 / CB 81</strain>
    </source>
</reference>
<feature type="chain" id="PRO_5003126734" description="GlcG protein" evidence="1">
    <location>
        <begin position="23"/>
        <end position="170"/>
    </location>
</feature>
<dbReference type="OrthoDB" id="9815321at2"/>
<sequence length="170" mass="17250">MKTFAPLLALGLALAATVPATAQTAPAQAAPTAPPAPAPPYGTPISLDAAQALIDRAVAYGQSKGWRLAIAIVEPSGELVAFARMDDTQYGSIHVAQRKAETAARYRITTALMEERVQTGRIVTLANSEAFAIAGGIPIVVEGRIVGAIGVSGATAAQDTETATAALAAD</sequence>
<feature type="signal peptide" evidence="1">
    <location>
        <begin position="1"/>
        <end position="22"/>
    </location>
</feature>
<dbReference type="PANTHER" id="PTHR34309:SF1">
    <property type="entry name" value="PROTEIN GLCG"/>
    <property type="match status" value="1"/>
</dbReference>
<keyword evidence="1" id="KW-0732">Signal</keyword>
<evidence type="ECO:0008006" key="4">
    <source>
        <dbReference type="Google" id="ProtNLM"/>
    </source>
</evidence>
<evidence type="ECO:0000256" key="1">
    <source>
        <dbReference type="SAM" id="SignalP"/>
    </source>
</evidence>
<dbReference type="InParanoid" id="D9QGG9"/>
<evidence type="ECO:0000313" key="3">
    <source>
        <dbReference type="Proteomes" id="UP000002696"/>
    </source>
</evidence>
<dbReference type="STRING" id="633149.Bresu_1474"/>
<name>D9QGG9_BRESC</name>
<dbReference type="EMBL" id="CP002102">
    <property type="protein sequence ID" value="ADL00785.1"/>
    <property type="molecule type" value="Genomic_DNA"/>
</dbReference>
<dbReference type="RefSeq" id="WP_013268888.1">
    <property type="nucleotide sequence ID" value="NC_014375.1"/>
</dbReference>
<keyword evidence="3" id="KW-1185">Reference proteome</keyword>
<dbReference type="Gene3D" id="3.30.450.150">
    <property type="entry name" value="Haem-degrading domain"/>
    <property type="match status" value="1"/>
</dbReference>
<dbReference type="InterPro" id="IPR005624">
    <property type="entry name" value="PduO/GlcC-like"/>
</dbReference>
<gene>
    <name evidence="2" type="ordered locus">Bresu_1474</name>
</gene>
<dbReference type="AlphaFoldDB" id="D9QGG9"/>
<dbReference type="PANTHER" id="PTHR34309">
    <property type="entry name" value="SLR1406 PROTEIN"/>
    <property type="match status" value="1"/>
</dbReference>
<dbReference type="KEGG" id="bsb:Bresu_1474"/>